<feature type="domain" description="Ketosynthase family 3 (KS3)" evidence="19">
    <location>
        <begin position="52"/>
        <end position="463"/>
    </location>
</feature>
<dbReference type="STRING" id="71139.A0A059CCR5"/>
<evidence type="ECO:0000256" key="17">
    <source>
        <dbReference type="RuleBase" id="RU003694"/>
    </source>
</evidence>
<name>A0A059CCR5_EUCGR</name>
<comment type="subunit">
    <text evidence="3">Homodimer.</text>
</comment>
<dbReference type="NCBIfam" id="NF005589">
    <property type="entry name" value="PRK07314.1"/>
    <property type="match status" value="1"/>
</dbReference>
<dbReference type="InterPro" id="IPR014030">
    <property type="entry name" value="Ketoacyl_synth_N"/>
</dbReference>
<keyword evidence="9" id="KW-0809">Transit peptide</keyword>
<organism evidence="20">
    <name type="scientific">Eucalyptus grandis</name>
    <name type="common">Flooded gum</name>
    <dbReference type="NCBI Taxonomy" id="71139"/>
    <lineage>
        <taxon>Eukaryota</taxon>
        <taxon>Viridiplantae</taxon>
        <taxon>Streptophyta</taxon>
        <taxon>Embryophyta</taxon>
        <taxon>Tracheophyta</taxon>
        <taxon>Spermatophyta</taxon>
        <taxon>Magnoliopsida</taxon>
        <taxon>eudicotyledons</taxon>
        <taxon>Gunneridae</taxon>
        <taxon>Pentapetalae</taxon>
        <taxon>rosids</taxon>
        <taxon>malvids</taxon>
        <taxon>Myrtales</taxon>
        <taxon>Myrtaceae</taxon>
        <taxon>Myrtoideae</taxon>
        <taxon>Eucalypteae</taxon>
        <taxon>Eucalyptus</taxon>
    </lineage>
</organism>
<dbReference type="InterPro" id="IPR014031">
    <property type="entry name" value="Ketoacyl_synth_C"/>
</dbReference>
<dbReference type="InterPro" id="IPR018201">
    <property type="entry name" value="Ketoacyl_synth_AS"/>
</dbReference>
<evidence type="ECO:0000256" key="15">
    <source>
        <dbReference type="PIRNR" id="PIRNR000447"/>
    </source>
</evidence>
<keyword evidence="11 15" id="KW-0275">Fatty acid biosynthesis</keyword>
<evidence type="ECO:0000259" key="19">
    <source>
        <dbReference type="PROSITE" id="PS52004"/>
    </source>
</evidence>
<dbReference type="PANTHER" id="PTHR11712:SF336">
    <property type="entry name" value="3-OXOACYL-[ACYL-CARRIER-PROTEIN] SYNTHASE, MITOCHONDRIAL"/>
    <property type="match status" value="1"/>
</dbReference>
<evidence type="ECO:0000256" key="4">
    <source>
        <dbReference type="ARBA" id="ARBA00022516"/>
    </source>
</evidence>
<dbReference type="Pfam" id="PF02801">
    <property type="entry name" value="Ketoacyl-synt_C"/>
    <property type="match status" value="1"/>
</dbReference>
<evidence type="ECO:0000256" key="12">
    <source>
        <dbReference type="ARBA" id="ARBA00023315"/>
    </source>
</evidence>
<evidence type="ECO:0000256" key="18">
    <source>
        <dbReference type="SAM" id="MobiDB-lite"/>
    </source>
</evidence>
<accession>A0A059CCR5</accession>
<keyword evidence="10" id="KW-0443">Lipid metabolism</keyword>
<keyword evidence="6" id="KW-0934">Plastid</keyword>
<evidence type="ECO:0000256" key="2">
    <source>
        <dbReference type="ARBA" id="ARBA00008467"/>
    </source>
</evidence>
<protein>
    <recommendedName>
        <fullName evidence="15">3-oxoacyl-[acyl-carrier-protein] synthase</fullName>
    </recommendedName>
</protein>
<dbReference type="InterPro" id="IPR017568">
    <property type="entry name" value="3-oxoacyl-ACP_synth-2"/>
</dbReference>
<comment type="catalytic activity">
    <reaction evidence="13">
        <text>a fatty acyl-[ACP] + malonyl-[ACP] + H(+) = a 3-oxoacyl-[ACP] + holo-[ACP] + CO2</text>
        <dbReference type="Rhea" id="RHEA:22836"/>
        <dbReference type="Rhea" id="RHEA-COMP:9623"/>
        <dbReference type="Rhea" id="RHEA-COMP:9685"/>
        <dbReference type="Rhea" id="RHEA-COMP:9916"/>
        <dbReference type="Rhea" id="RHEA-COMP:14125"/>
        <dbReference type="ChEBI" id="CHEBI:15378"/>
        <dbReference type="ChEBI" id="CHEBI:16526"/>
        <dbReference type="ChEBI" id="CHEBI:64479"/>
        <dbReference type="ChEBI" id="CHEBI:78449"/>
        <dbReference type="ChEBI" id="CHEBI:78776"/>
        <dbReference type="ChEBI" id="CHEBI:138651"/>
        <dbReference type="EC" id="2.3.1.41"/>
    </reaction>
</comment>
<dbReference type="InterPro" id="IPR016039">
    <property type="entry name" value="Thiolase-like"/>
</dbReference>
<evidence type="ECO:0000256" key="5">
    <source>
        <dbReference type="ARBA" id="ARBA00022528"/>
    </source>
</evidence>
<dbReference type="EMBL" id="KK198756">
    <property type="protein sequence ID" value="KCW75931.1"/>
    <property type="molecule type" value="Genomic_DNA"/>
</dbReference>
<dbReference type="InParanoid" id="A0A059CCR5"/>
<dbReference type="Gene3D" id="3.40.47.10">
    <property type="match status" value="1"/>
</dbReference>
<evidence type="ECO:0000256" key="11">
    <source>
        <dbReference type="ARBA" id="ARBA00023160"/>
    </source>
</evidence>
<evidence type="ECO:0000256" key="6">
    <source>
        <dbReference type="ARBA" id="ARBA00022640"/>
    </source>
</evidence>
<evidence type="ECO:0000256" key="14">
    <source>
        <dbReference type="ARBA" id="ARBA00058711"/>
    </source>
</evidence>
<dbReference type="PANTHER" id="PTHR11712">
    <property type="entry name" value="POLYKETIDE SYNTHASE-RELATED"/>
    <property type="match status" value="1"/>
</dbReference>
<comment type="similarity">
    <text evidence="2 15 17">Belongs to the thiolase-like superfamily. Beta-ketoacyl-ACP synthases family.</text>
</comment>
<evidence type="ECO:0000313" key="20">
    <source>
        <dbReference type="EMBL" id="KCW75931.1"/>
    </source>
</evidence>
<evidence type="ECO:0000256" key="9">
    <source>
        <dbReference type="ARBA" id="ARBA00022946"/>
    </source>
</evidence>
<dbReference type="SUPFAM" id="SSF53901">
    <property type="entry name" value="Thiolase-like"/>
    <property type="match status" value="2"/>
</dbReference>
<comment type="function">
    <text evidence="14">Catalyzes the condensation reaction of fatty acid synthesis by the addition to an acyl acceptor of two carbons from malonyl-ACP. Specific for elongation from C-10 to unsaturated C-16 and C-18 fatty acids.</text>
</comment>
<evidence type="ECO:0000256" key="3">
    <source>
        <dbReference type="ARBA" id="ARBA00011738"/>
    </source>
</evidence>
<dbReference type="GO" id="GO:0004315">
    <property type="term" value="F:3-oxoacyl-[acyl-carrier-protein] synthase activity"/>
    <property type="evidence" value="ECO:0000318"/>
    <property type="project" value="GO_Central"/>
</dbReference>
<dbReference type="CDD" id="cd00834">
    <property type="entry name" value="KAS_I_II"/>
    <property type="match status" value="1"/>
</dbReference>
<dbReference type="FunCoup" id="A0A059CCR5">
    <property type="interactions" value="870"/>
</dbReference>
<dbReference type="PROSITE" id="PS00606">
    <property type="entry name" value="KS3_1"/>
    <property type="match status" value="1"/>
</dbReference>
<proteinExistence type="inferred from homology"/>
<gene>
    <name evidence="20" type="ORF">EUGRSUZ_D00305</name>
</gene>
<dbReference type="Pfam" id="PF00109">
    <property type="entry name" value="ketoacyl-synt"/>
    <property type="match status" value="1"/>
</dbReference>
<evidence type="ECO:0000256" key="8">
    <source>
        <dbReference type="ARBA" id="ARBA00022832"/>
    </source>
</evidence>
<reference evidence="20" key="1">
    <citation type="submission" date="2013-07" db="EMBL/GenBank/DDBJ databases">
        <title>The genome of Eucalyptus grandis.</title>
        <authorList>
            <person name="Schmutz J."/>
            <person name="Hayes R."/>
            <person name="Myburg A."/>
            <person name="Tuskan G."/>
            <person name="Grattapaglia D."/>
            <person name="Rokhsar D.S."/>
        </authorList>
    </citation>
    <scope>NUCLEOTIDE SEQUENCE</scope>
    <source>
        <tissue evidence="20">Leaf extractions</tissue>
    </source>
</reference>
<keyword evidence="5" id="KW-0150">Chloroplast</keyword>
<dbReference type="InterPro" id="IPR000794">
    <property type="entry name" value="Beta-ketoacyl_synthase"/>
</dbReference>
<dbReference type="GO" id="GO:0009507">
    <property type="term" value="C:chloroplast"/>
    <property type="evidence" value="ECO:0007669"/>
    <property type="project" value="UniProtKB-SubCell"/>
</dbReference>
<feature type="active site" description="For beta-ketoacyl synthase activity" evidence="16">
    <location>
        <position position="216"/>
    </location>
</feature>
<keyword evidence="12" id="KW-0012">Acyltransferase</keyword>
<dbReference type="FunFam" id="3.40.47.10:FF:000027">
    <property type="entry name" value="3-oxoacyl-[acyl-carrier-protein] synthase 2"/>
    <property type="match status" value="1"/>
</dbReference>
<dbReference type="GO" id="GO:0006633">
    <property type="term" value="P:fatty acid biosynthetic process"/>
    <property type="evidence" value="ECO:0000318"/>
    <property type="project" value="GO_Central"/>
</dbReference>
<dbReference type="NCBIfam" id="NF004970">
    <property type="entry name" value="PRK06333.1"/>
    <property type="match status" value="1"/>
</dbReference>
<dbReference type="GO" id="GO:0005739">
    <property type="term" value="C:mitochondrion"/>
    <property type="evidence" value="ECO:0000318"/>
    <property type="project" value="GO_Central"/>
</dbReference>
<keyword evidence="8" id="KW-0276">Fatty acid metabolism</keyword>
<dbReference type="InterPro" id="IPR020841">
    <property type="entry name" value="PKS_Beta-ketoAc_synthase_dom"/>
</dbReference>
<evidence type="ECO:0000256" key="10">
    <source>
        <dbReference type="ARBA" id="ARBA00023098"/>
    </source>
</evidence>
<dbReference type="AlphaFoldDB" id="A0A059CCR5"/>
<keyword evidence="7 15" id="KW-0808">Transferase</keyword>
<dbReference type="OMA" id="TACSIGN"/>
<evidence type="ECO:0000256" key="16">
    <source>
        <dbReference type="PIRSR" id="PIRSR000447-1"/>
    </source>
</evidence>
<dbReference type="PIRSF" id="PIRSF000447">
    <property type="entry name" value="KAS_II"/>
    <property type="match status" value="1"/>
</dbReference>
<sequence length="466" mass="49552">MQSLHSPSLRGASPLDPLRAAAPRRRRPAPGRVAVVRAASMSAPPKRETDPRKRVVVTGTGLVSVFGNDVDAYYEKLLAGESGIGPIDRFDASKFPTRFAGQIRGFSSQGYIDGKNDRRLDDCLRYCIVAGKKALEHADLGGDRLSKIEKERAGVLVGTGMGGLTVFSDGVKNLIEKGHRKITPFFIPYAITNMGSALIAIELGFMGPNYSISTACATSNYCFYAAANHIRRGEADLMIAGGTEAAIIPIGLGGFVACRALSQRNDDPQTASRPWDKDRDGFVMGEGAGVLVLESLEHAMKRGAPIIAEYLGGAVNCDAYHMTDPRADGLGVSSCIERSLEDAGVSPEEVVNYINAHATSTLAGDLAEINAIKKVFKNTSEIKINATKSMIGHCLGAAGGLEAIATVKAITTGWLHPSINQFNPEPSVDFDTVANKKQQHEVNVAISNSFGFGGHNSVVAFSAFKP</sequence>
<evidence type="ECO:0000256" key="7">
    <source>
        <dbReference type="ARBA" id="ARBA00022679"/>
    </source>
</evidence>
<evidence type="ECO:0000256" key="13">
    <source>
        <dbReference type="ARBA" id="ARBA00049541"/>
    </source>
</evidence>
<dbReference type="NCBIfam" id="TIGR03150">
    <property type="entry name" value="fabF"/>
    <property type="match status" value="1"/>
</dbReference>
<dbReference type="PROSITE" id="PS52004">
    <property type="entry name" value="KS3_2"/>
    <property type="match status" value="1"/>
</dbReference>
<dbReference type="SMART" id="SM00825">
    <property type="entry name" value="PKS_KS"/>
    <property type="match status" value="1"/>
</dbReference>
<evidence type="ECO:0000256" key="1">
    <source>
        <dbReference type="ARBA" id="ARBA00004229"/>
    </source>
</evidence>
<keyword evidence="4 15" id="KW-0444">Lipid biosynthesis</keyword>
<comment type="subcellular location">
    <subcellularLocation>
        <location evidence="1">Plastid</location>
        <location evidence="1">Chloroplast</location>
    </subcellularLocation>
</comment>
<feature type="region of interest" description="Disordered" evidence="18">
    <location>
        <begin position="1"/>
        <end position="32"/>
    </location>
</feature>
<dbReference type="Gramene" id="KCW75931">
    <property type="protein sequence ID" value="KCW75931"/>
    <property type="gene ID" value="EUGRSUZ_D00305"/>
</dbReference>